<proteinExistence type="predicted"/>
<evidence type="ECO:0000313" key="2">
    <source>
        <dbReference type="EMBL" id="KAH9526765.1"/>
    </source>
</evidence>
<reference evidence="1" key="2">
    <citation type="submission" date="2020-06" db="EMBL/GenBank/DDBJ databases">
        <authorList>
            <person name="Ji K."/>
            <person name="Li J."/>
        </authorList>
    </citation>
    <scope>NUCLEOTIDE SEQUENCE</scope>
    <source>
        <strain evidence="1">JKM2019</strain>
        <tissue evidence="1">Whole body</tissue>
    </source>
</reference>
<gene>
    <name evidence="2" type="ORF">DERF_000827</name>
    <name evidence="1" type="ORF">HUG17_8560</name>
</gene>
<reference evidence="2" key="4">
    <citation type="journal article" date="2022" name="Res Sq">
        <title>Comparative Genomics Reveals Insights into the Divergent Evolution of Astigmatic Mites and Household Pest Adaptations.</title>
        <authorList>
            <person name="Xiong Q."/>
            <person name="Wan A.T.-Y."/>
            <person name="Liu X.-Y."/>
            <person name="Fung C.S.-H."/>
            <person name="Xiao X."/>
            <person name="Malainual N."/>
            <person name="Hou J."/>
            <person name="Wang L."/>
            <person name="Wang M."/>
            <person name="Yang K."/>
            <person name="Cui Y."/>
            <person name="Leung E."/>
            <person name="Nong W."/>
            <person name="Shin S.-K."/>
            <person name="Au S."/>
            <person name="Jeong K.Y."/>
            <person name="Chew F.T."/>
            <person name="Hui J."/>
            <person name="Leung T.F."/>
            <person name="Tungtrongchitr A."/>
            <person name="Zhong N."/>
            <person name="Liu Z."/>
            <person name="Tsui S."/>
        </authorList>
    </citation>
    <scope>NUCLEOTIDE SEQUENCE</scope>
    <source>
        <strain evidence="2">Derf</strain>
        <tissue evidence="2">Whole organism</tissue>
    </source>
</reference>
<dbReference type="Proteomes" id="UP000828236">
    <property type="component" value="Unassembled WGS sequence"/>
</dbReference>
<dbReference type="EMBL" id="ASGP02000001">
    <property type="protein sequence ID" value="KAH9526765.1"/>
    <property type="molecule type" value="Genomic_DNA"/>
</dbReference>
<dbReference type="EMBL" id="SDOV01000005">
    <property type="protein sequence ID" value="KAH7641091.1"/>
    <property type="molecule type" value="Genomic_DNA"/>
</dbReference>
<name>A0A922LCN7_DERFA</name>
<evidence type="ECO:0000313" key="1">
    <source>
        <dbReference type="EMBL" id="KAH7641091.1"/>
    </source>
</evidence>
<protein>
    <submittedName>
        <fullName evidence="2">Uncharacterized protein</fullName>
    </submittedName>
</protein>
<sequence>MARQCHGQDDNDDDGSIFSFSENAMEHLEKMFMLEEEYRLGEVDRTKCICYVPQPGIYNGLDLNRYLHPHTPCGMNLYICDRKRLMQPPLLLFDCSKDVGCYYQKQLHNCSCKSEQILMKKIDCGHRIRKSKCFRELRYECNNVKPDLIGMC</sequence>
<accession>A0A922LCN7</accession>
<reference evidence="2" key="1">
    <citation type="submission" date="2013-05" db="EMBL/GenBank/DDBJ databases">
        <authorList>
            <person name="Yim A.K.Y."/>
            <person name="Chan T.F."/>
            <person name="Ji K.M."/>
            <person name="Liu X.Y."/>
            <person name="Zhou J.W."/>
            <person name="Li R.Q."/>
            <person name="Yang K.Y."/>
            <person name="Li J."/>
            <person name="Li M."/>
            <person name="Law P.T.W."/>
            <person name="Wu Y.L."/>
            <person name="Cai Z.L."/>
            <person name="Qin H."/>
            <person name="Bao Y."/>
            <person name="Leung R.K.K."/>
            <person name="Ng P.K.S."/>
            <person name="Zou J."/>
            <person name="Zhong X.J."/>
            <person name="Ran P.X."/>
            <person name="Zhong N.S."/>
            <person name="Liu Z.G."/>
            <person name="Tsui S.K.W."/>
        </authorList>
    </citation>
    <scope>NUCLEOTIDE SEQUENCE</scope>
    <source>
        <strain evidence="2">Derf</strain>
        <tissue evidence="2">Whole organism</tissue>
    </source>
</reference>
<keyword evidence="3" id="KW-1185">Reference proteome</keyword>
<comment type="caution">
    <text evidence="2">The sequence shown here is derived from an EMBL/GenBank/DDBJ whole genome shotgun (WGS) entry which is preliminary data.</text>
</comment>
<reference evidence="1" key="3">
    <citation type="journal article" date="2021" name="World Allergy Organ. J.">
        <title>Chromosome-level assembly of Dermatophagoides farinae genome and transcriptome reveals two novel allergens Der f 37 and Der f 39.</title>
        <authorList>
            <person name="Chen J."/>
            <person name="Cai Z."/>
            <person name="Fan D."/>
            <person name="Hu J."/>
            <person name="Hou Y."/>
            <person name="He Y."/>
            <person name="Zhang Z."/>
            <person name="Zhao Z."/>
            <person name="Gao P."/>
            <person name="Hu W."/>
            <person name="Sun J."/>
            <person name="Li J."/>
            <person name="Ji K."/>
        </authorList>
    </citation>
    <scope>NUCLEOTIDE SEQUENCE</scope>
    <source>
        <strain evidence="1">JKM2019</strain>
    </source>
</reference>
<dbReference type="AlphaFoldDB" id="A0A922LCN7"/>
<evidence type="ECO:0000313" key="3">
    <source>
        <dbReference type="Proteomes" id="UP000790347"/>
    </source>
</evidence>
<organism evidence="2 3">
    <name type="scientific">Dermatophagoides farinae</name>
    <name type="common">American house dust mite</name>
    <dbReference type="NCBI Taxonomy" id="6954"/>
    <lineage>
        <taxon>Eukaryota</taxon>
        <taxon>Metazoa</taxon>
        <taxon>Ecdysozoa</taxon>
        <taxon>Arthropoda</taxon>
        <taxon>Chelicerata</taxon>
        <taxon>Arachnida</taxon>
        <taxon>Acari</taxon>
        <taxon>Acariformes</taxon>
        <taxon>Sarcoptiformes</taxon>
        <taxon>Astigmata</taxon>
        <taxon>Psoroptidia</taxon>
        <taxon>Analgoidea</taxon>
        <taxon>Pyroglyphidae</taxon>
        <taxon>Dermatophagoidinae</taxon>
        <taxon>Dermatophagoides</taxon>
    </lineage>
</organism>
<dbReference type="Proteomes" id="UP000790347">
    <property type="component" value="Unassembled WGS sequence"/>
</dbReference>